<dbReference type="Pfam" id="PF09937">
    <property type="entry name" value="DUF2169"/>
    <property type="match status" value="1"/>
</dbReference>
<protein>
    <submittedName>
        <fullName evidence="2">DUF2169 domain-containing protein</fullName>
    </submittedName>
</protein>
<evidence type="ECO:0000313" key="2">
    <source>
        <dbReference type="EMBL" id="MFA9950038.1"/>
    </source>
</evidence>
<sequence>MSGPEYVLESPVEPAKLPEVRNHTPFPSQYFQMMDTNDKVFHVLVSRLTFDLLSPDSKGAPQLSQTQHPLVRADEFYQQPNTSATIQESDFAPYKPRCDILFAHATAYAPNEKPLERWPIGIRIGDWSKKISVCGPRRIVPAALGWKLQAPKPAIQVPLRYELAFGGTLQWPETVAKDEEPEILIRHPANPIGCGLLNAAWLKKARPHEMRAPQMEVFGQPFGETHLHKNDYPVIGLGAIGRWWSPRIQLAGSYDRQWQETRWPNLPRDFDSAYWNCAPADQQIDYPQGGEEVVLAGLTPGGGSFRTRIPAPHPHALARLHAGPILPRRMNLDTLIFDMHAMTLTCVHRMVIAADAEVRVLEIRRREA</sequence>
<dbReference type="EMBL" id="JBEUWX010000002">
    <property type="protein sequence ID" value="MFA9950038.1"/>
    <property type="molecule type" value="Genomic_DNA"/>
</dbReference>
<proteinExistence type="predicted"/>
<comment type="caution">
    <text evidence="2">The sequence shown here is derived from an EMBL/GenBank/DDBJ whole genome shotgun (WGS) entry which is preliminary data.</text>
</comment>
<dbReference type="InterPro" id="IPR018683">
    <property type="entry name" value="DUF2169"/>
</dbReference>
<gene>
    <name evidence="2" type="ORF">ABCS64_06865</name>
</gene>
<name>A0ABV4UF04_9RHOO</name>
<accession>A0ABV4UF04</accession>
<keyword evidence="3" id="KW-1185">Reference proteome</keyword>
<evidence type="ECO:0000259" key="1">
    <source>
        <dbReference type="Pfam" id="PF09937"/>
    </source>
</evidence>
<evidence type="ECO:0000313" key="3">
    <source>
        <dbReference type="Proteomes" id="UP001574673"/>
    </source>
</evidence>
<organism evidence="2 3">
    <name type="scientific">Dentiradicibacter hellwigii</name>
    <dbReference type="NCBI Taxonomy" id="3149053"/>
    <lineage>
        <taxon>Bacteria</taxon>
        <taxon>Pseudomonadati</taxon>
        <taxon>Pseudomonadota</taxon>
        <taxon>Betaproteobacteria</taxon>
        <taxon>Rhodocyclales</taxon>
        <taxon>Rhodocyclaceae</taxon>
        <taxon>Dentiradicibacter</taxon>
    </lineage>
</organism>
<dbReference type="Proteomes" id="UP001574673">
    <property type="component" value="Unassembled WGS sequence"/>
</dbReference>
<reference evidence="3" key="1">
    <citation type="submission" date="2024-06" db="EMBL/GenBank/DDBJ databases">
        <title>Radixoralia hellwigii gen. nov., sp nov., isolated from a root canal in the human oral cavity.</title>
        <authorList>
            <person name="Bartsch S."/>
            <person name="Wittmer A."/>
            <person name="Schulz A.-K."/>
            <person name="Neumann-Schaal M."/>
            <person name="Wolf J."/>
            <person name="Gronow S."/>
            <person name="Tennert C."/>
            <person name="Haecker G."/>
            <person name="Cieplik F."/>
            <person name="Al-Ahmad A."/>
        </authorList>
    </citation>
    <scope>NUCLEOTIDE SEQUENCE [LARGE SCALE GENOMIC DNA]</scope>
    <source>
        <strain evidence="3">Wk13</strain>
    </source>
</reference>
<dbReference type="RefSeq" id="WP_418891124.1">
    <property type="nucleotide sequence ID" value="NZ_JBEUWX010000002.1"/>
</dbReference>
<feature type="domain" description="DUF2169" evidence="1">
    <location>
        <begin position="43"/>
        <end position="349"/>
    </location>
</feature>